<dbReference type="EMBL" id="BLAE01000068">
    <property type="protein sequence ID" value="GES15041.1"/>
    <property type="molecule type" value="Genomic_DNA"/>
</dbReference>
<dbReference type="Pfam" id="PF23359">
    <property type="entry name" value="Lsr2_DNA-bd"/>
    <property type="match status" value="1"/>
</dbReference>
<feature type="domain" description="Lsr2 dimerization" evidence="3">
    <location>
        <begin position="1"/>
        <end position="48"/>
    </location>
</feature>
<organism evidence="5 6">
    <name type="scientific">Acrocarpospora macrocephala</name>
    <dbReference type="NCBI Taxonomy" id="150177"/>
    <lineage>
        <taxon>Bacteria</taxon>
        <taxon>Bacillati</taxon>
        <taxon>Actinomycetota</taxon>
        <taxon>Actinomycetes</taxon>
        <taxon>Streptosporangiales</taxon>
        <taxon>Streptosporangiaceae</taxon>
        <taxon>Acrocarpospora</taxon>
    </lineage>
</organism>
<keyword evidence="6" id="KW-1185">Reference proteome</keyword>
<evidence type="ECO:0000313" key="6">
    <source>
        <dbReference type="Proteomes" id="UP000331127"/>
    </source>
</evidence>
<name>A0A5M3X5W5_9ACTN</name>
<dbReference type="AlphaFoldDB" id="A0A5M3X5W5"/>
<evidence type="ECO:0000259" key="4">
    <source>
        <dbReference type="Pfam" id="PF23359"/>
    </source>
</evidence>
<dbReference type="InterPro" id="IPR036625">
    <property type="entry name" value="E3-bd_dom_sf"/>
</dbReference>
<evidence type="ECO:0000313" key="5">
    <source>
        <dbReference type="EMBL" id="GES15041.1"/>
    </source>
</evidence>
<protein>
    <submittedName>
        <fullName evidence="5">Lsr2 family protein</fullName>
    </submittedName>
</protein>
<gene>
    <name evidence="5" type="ORF">Amac_086380</name>
</gene>
<reference evidence="5 6" key="1">
    <citation type="submission" date="2019-10" db="EMBL/GenBank/DDBJ databases">
        <title>Whole genome shotgun sequence of Acrocarpospora macrocephala NBRC 16266.</title>
        <authorList>
            <person name="Ichikawa N."/>
            <person name="Kimura A."/>
            <person name="Kitahashi Y."/>
            <person name="Komaki H."/>
            <person name="Oguchi A."/>
        </authorList>
    </citation>
    <scope>NUCLEOTIDE SEQUENCE [LARGE SCALE GENOMIC DNA]</scope>
    <source>
        <strain evidence="5 6">NBRC 16266</strain>
    </source>
</reference>
<dbReference type="OrthoDB" id="4113332at2"/>
<feature type="region of interest" description="Disordered" evidence="2">
    <location>
        <begin position="63"/>
        <end position="82"/>
    </location>
</feature>
<evidence type="ECO:0000259" key="3">
    <source>
        <dbReference type="Pfam" id="PF11774"/>
    </source>
</evidence>
<evidence type="ECO:0000256" key="2">
    <source>
        <dbReference type="SAM" id="MobiDB-lite"/>
    </source>
</evidence>
<dbReference type="InterPro" id="IPR024412">
    <property type="entry name" value="Lsr2_dim_dom"/>
</dbReference>
<accession>A0A5M3X5W5</accession>
<dbReference type="Proteomes" id="UP000331127">
    <property type="component" value="Unassembled WGS sequence"/>
</dbReference>
<proteinExistence type="predicted"/>
<dbReference type="GO" id="GO:0016746">
    <property type="term" value="F:acyltransferase activity"/>
    <property type="evidence" value="ECO:0007669"/>
    <property type="project" value="InterPro"/>
</dbReference>
<dbReference type="Gene3D" id="3.30.60.230">
    <property type="entry name" value="Lsr2, dimerization domain"/>
    <property type="match status" value="1"/>
</dbReference>
<feature type="domain" description="Lsr2 DNA-binding" evidence="4">
    <location>
        <begin position="79"/>
        <end position="111"/>
    </location>
</feature>
<dbReference type="Gene3D" id="4.10.320.10">
    <property type="entry name" value="E3-binding domain"/>
    <property type="match status" value="1"/>
</dbReference>
<dbReference type="Pfam" id="PF11774">
    <property type="entry name" value="Lsr2"/>
    <property type="match status" value="1"/>
</dbReference>
<dbReference type="InterPro" id="IPR055370">
    <property type="entry name" value="Lsr2_DNA-bd"/>
</dbReference>
<dbReference type="RefSeq" id="WP_155360188.1">
    <property type="nucleotide sequence ID" value="NZ_BAAAHL010000086.1"/>
</dbReference>
<dbReference type="InterPro" id="IPR042261">
    <property type="entry name" value="Lsr2-like_dimerization"/>
</dbReference>
<sequence>MAEKVILIDDLDQSEGEDVVRREFQLLQRTFAIDLSEANSARLAEAVSLIELALERGREVKQATRARKAAEPQRLRGHTNSDVRAWAREQGIDVPARGTPPDEVIDKFLAAHPEPGDD</sequence>
<evidence type="ECO:0000256" key="1">
    <source>
        <dbReference type="ARBA" id="ARBA00023125"/>
    </source>
</evidence>
<dbReference type="GO" id="GO:0003677">
    <property type="term" value="F:DNA binding"/>
    <property type="evidence" value="ECO:0007669"/>
    <property type="project" value="UniProtKB-KW"/>
</dbReference>
<comment type="caution">
    <text evidence="5">The sequence shown here is derived from an EMBL/GenBank/DDBJ whole genome shotgun (WGS) entry which is preliminary data.</text>
</comment>
<keyword evidence="1" id="KW-0238">DNA-binding</keyword>